<dbReference type="SUPFAM" id="SSF53448">
    <property type="entry name" value="Nucleotide-diphospho-sugar transferases"/>
    <property type="match status" value="1"/>
</dbReference>
<evidence type="ECO:0000256" key="4">
    <source>
        <dbReference type="ARBA" id="ARBA00022679"/>
    </source>
</evidence>
<dbReference type="PANTHER" id="PTHR43179">
    <property type="entry name" value="RHAMNOSYLTRANSFERASE WBBL"/>
    <property type="match status" value="1"/>
</dbReference>
<keyword evidence="2" id="KW-1003">Cell membrane</keyword>
<dbReference type="Gene3D" id="3.90.550.10">
    <property type="entry name" value="Spore Coat Polysaccharide Biosynthesis Protein SpsA, Chain A"/>
    <property type="match status" value="1"/>
</dbReference>
<evidence type="ECO:0000256" key="3">
    <source>
        <dbReference type="ARBA" id="ARBA00022676"/>
    </source>
</evidence>
<accession>A0ABD6MVF8</accession>
<protein>
    <submittedName>
        <fullName evidence="6">Glycosyltransferase family 2 protein</fullName>
    </submittedName>
</protein>
<proteinExistence type="inferred from homology"/>
<reference evidence="6 7" key="1">
    <citation type="submission" date="2018-06" db="EMBL/GenBank/DDBJ databases">
        <title>Bacteria isolated from soil of Wuhan.</title>
        <authorList>
            <person name="Xiang W."/>
            <person name="Huang C."/>
        </authorList>
    </citation>
    <scope>NUCLEOTIDE SEQUENCE [LARGE SCALE GENOMIC DNA]</scope>
    <source>
        <strain evidence="7">xwS4</strain>
    </source>
</reference>
<evidence type="ECO:0000256" key="1">
    <source>
        <dbReference type="ARBA" id="ARBA00006739"/>
    </source>
</evidence>
<dbReference type="PANTHER" id="PTHR43179:SF12">
    <property type="entry name" value="GALACTOFURANOSYLTRANSFERASE GLFT2"/>
    <property type="match status" value="1"/>
</dbReference>
<comment type="caution">
    <text evidence="6">The sequence shown here is derived from an EMBL/GenBank/DDBJ whole genome shotgun (WGS) entry which is preliminary data.</text>
</comment>
<dbReference type="AlphaFoldDB" id="A0ABD6MVF8"/>
<gene>
    <name evidence="6" type="ORF">DM819_03440</name>
</gene>
<evidence type="ECO:0000313" key="7">
    <source>
        <dbReference type="Proteomes" id="UP000704738"/>
    </source>
</evidence>
<dbReference type="InterPro" id="IPR029044">
    <property type="entry name" value="Nucleotide-diphossugar_trans"/>
</dbReference>
<keyword evidence="2" id="KW-0472">Membrane</keyword>
<dbReference type="CDD" id="cd02526">
    <property type="entry name" value="GT2_RfbF_like"/>
    <property type="match status" value="1"/>
</dbReference>
<dbReference type="EMBL" id="QJRE01000087">
    <property type="protein sequence ID" value="NWL44941.1"/>
    <property type="molecule type" value="Genomic_DNA"/>
</dbReference>
<evidence type="ECO:0000259" key="5">
    <source>
        <dbReference type="Pfam" id="PF00535"/>
    </source>
</evidence>
<evidence type="ECO:0000313" key="6">
    <source>
        <dbReference type="EMBL" id="NWL44941.1"/>
    </source>
</evidence>
<feature type="domain" description="Glycosyltransferase 2-like" evidence="5">
    <location>
        <begin position="58"/>
        <end position="175"/>
    </location>
</feature>
<evidence type="ECO:0000256" key="2">
    <source>
        <dbReference type="ARBA" id="ARBA00022519"/>
    </source>
</evidence>
<dbReference type="InterPro" id="IPR001173">
    <property type="entry name" value="Glyco_trans_2-like"/>
</dbReference>
<dbReference type="Proteomes" id="UP000704738">
    <property type="component" value="Unassembled WGS sequence"/>
</dbReference>
<dbReference type="GO" id="GO:0016757">
    <property type="term" value="F:glycosyltransferase activity"/>
    <property type="evidence" value="ECO:0007669"/>
    <property type="project" value="UniProtKB-KW"/>
</dbReference>
<keyword evidence="3" id="KW-0328">Glycosyltransferase</keyword>
<sequence length="343" mass="38506">MRRWSSLIIHGQLSQRGCWPISRSAPDMFQPQDIANVAADSAVCRVGAVVVLYQPDLGLLKRLIACVVNQVERVYVVDNTPGACQAQYGQLLAGESIFYHSLLDNLGIATAHNCGIKLAKAHGLTHVLLMDQDSELEPRTVEKLLENERILLAEGVKVAAIGPVFVDEKTGDAAPAIERSNLGSRRVKIDLSGRLPVRSTYIIASGSLVRITVLDHVGGMLDDLFIDWVDIEWGERASQSGYYCYLVPQVKMKHSIGDEFVSIFGRRITLHSDFRNYFIVRNAAFLAMWSNLSAVTRFQMLRKIPYYIVCYSWYSKRRVYALRLLLTAVKDGFIKKMGKGYFK</sequence>
<keyword evidence="2" id="KW-0997">Cell inner membrane</keyword>
<name>A0ABD6MVF8_9PSED</name>
<dbReference type="Pfam" id="PF00535">
    <property type="entry name" value="Glycos_transf_2"/>
    <property type="match status" value="1"/>
</dbReference>
<keyword evidence="4" id="KW-0808">Transferase</keyword>
<comment type="similarity">
    <text evidence="1">Belongs to the glycosyltransferase 2 family.</text>
</comment>
<organism evidence="6 7">
    <name type="scientific">Pseudomonas hunanensis</name>
    <dbReference type="NCBI Taxonomy" id="1247546"/>
    <lineage>
        <taxon>Bacteria</taxon>
        <taxon>Pseudomonadati</taxon>
        <taxon>Pseudomonadota</taxon>
        <taxon>Gammaproteobacteria</taxon>
        <taxon>Pseudomonadales</taxon>
        <taxon>Pseudomonadaceae</taxon>
        <taxon>Pseudomonas</taxon>
    </lineage>
</organism>